<proteinExistence type="predicted"/>
<evidence type="ECO:0000313" key="2">
    <source>
        <dbReference type="Proteomes" id="UP001164539"/>
    </source>
</evidence>
<accession>A0ACC1XJV5</accession>
<reference evidence="1 2" key="1">
    <citation type="journal article" date="2023" name="Science">
        <title>Complex scaffold remodeling in plant triterpene biosynthesis.</title>
        <authorList>
            <person name="De La Pena R."/>
            <person name="Hodgson H."/>
            <person name="Liu J.C."/>
            <person name="Stephenson M.J."/>
            <person name="Martin A.C."/>
            <person name="Owen C."/>
            <person name="Harkess A."/>
            <person name="Leebens-Mack J."/>
            <person name="Jimenez L.E."/>
            <person name="Osbourn A."/>
            <person name="Sattely E.S."/>
        </authorList>
    </citation>
    <scope>NUCLEOTIDE SEQUENCE [LARGE SCALE GENOMIC DNA]</scope>
    <source>
        <strain evidence="2">cv. JPN11</strain>
        <tissue evidence="1">Leaf</tissue>
    </source>
</reference>
<comment type="caution">
    <text evidence="1">The sequence shown here is derived from an EMBL/GenBank/DDBJ whole genome shotgun (WGS) entry which is preliminary data.</text>
</comment>
<gene>
    <name evidence="1" type="ORF">OWV82_017637</name>
</gene>
<name>A0ACC1XJV5_MELAZ</name>
<evidence type="ECO:0000313" key="1">
    <source>
        <dbReference type="EMBL" id="KAJ4711655.1"/>
    </source>
</evidence>
<dbReference type="EMBL" id="CM051402">
    <property type="protein sequence ID" value="KAJ4711655.1"/>
    <property type="molecule type" value="Genomic_DNA"/>
</dbReference>
<organism evidence="1 2">
    <name type="scientific">Melia azedarach</name>
    <name type="common">Chinaberry tree</name>
    <dbReference type="NCBI Taxonomy" id="155640"/>
    <lineage>
        <taxon>Eukaryota</taxon>
        <taxon>Viridiplantae</taxon>
        <taxon>Streptophyta</taxon>
        <taxon>Embryophyta</taxon>
        <taxon>Tracheophyta</taxon>
        <taxon>Spermatophyta</taxon>
        <taxon>Magnoliopsida</taxon>
        <taxon>eudicotyledons</taxon>
        <taxon>Gunneridae</taxon>
        <taxon>Pentapetalae</taxon>
        <taxon>rosids</taxon>
        <taxon>malvids</taxon>
        <taxon>Sapindales</taxon>
        <taxon>Meliaceae</taxon>
        <taxon>Melia</taxon>
    </lineage>
</organism>
<dbReference type="Proteomes" id="UP001164539">
    <property type="component" value="Chromosome 9"/>
</dbReference>
<keyword evidence="2" id="KW-1185">Reference proteome</keyword>
<protein>
    <submittedName>
        <fullName evidence="1">Uncharacterized protein</fullName>
    </submittedName>
</protein>
<sequence>MQVIHLEESEVLRYTKIRLTSRLPPLEWKWQLEVPVGGLMASNRRNAALSDTLLLQDCISSIHFRFEELDKPSTG</sequence>